<dbReference type="InterPro" id="IPR050109">
    <property type="entry name" value="HTH-type_TetR-like_transc_reg"/>
</dbReference>
<dbReference type="PRINTS" id="PR00455">
    <property type="entry name" value="HTHTETR"/>
</dbReference>
<dbReference type="GO" id="GO:0000976">
    <property type="term" value="F:transcription cis-regulatory region binding"/>
    <property type="evidence" value="ECO:0007669"/>
    <property type="project" value="TreeGrafter"/>
</dbReference>
<dbReference type="Gene3D" id="1.10.357.10">
    <property type="entry name" value="Tetracycline Repressor, domain 2"/>
    <property type="match status" value="1"/>
</dbReference>
<keyword evidence="1" id="KW-0678">Repressor</keyword>
<reference evidence="8" key="1">
    <citation type="submission" date="2016-10" db="EMBL/GenBank/DDBJ databases">
        <authorList>
            <person name="Varghese N."/>
            <person name="Submissions S."/>
        </authorList>
    </citation>
    <scope>NUCLEOTIDE SEQUENCE [LARGE SCALE GENOMIC DNA]</scope>
    <source>
        <strain evidence="8">DSM 3384</strain>
    </source>
</reference>
<dbReference type="EMBL" id="FNLL01000003">
    <property type="protein sequence ID" value="SDT98401.1"/>
    <property type="molecule type" value="Genomic_DNA"/>
</dbReference>
<feature type="DNA-binding region" description="H-T-H motif" evidence="5">
    <location>
        <begin position="35"/>
        <end position="54"/>
    </location>
</feature>
<evidence type="ECO:0000256" key="2">
    <source>
        <dbReference type="ARBA" id="ARBA00023015"/>
    </source>
</evidence>
<dbReference type="GO" id="GO:0003700">
    <property type="term" value="F:DNA-binding transcription factor activity"/>
    <property type="evidence" value="ECO:0007669"/>
    <property type="project" value="TreeGrafter"/>
</dbReference>
<evidence type="ECO:0000259" key="6">
    <source>
        <dbReference type="PROSITE" id="PS50977"/>
    </source>
</evidence>
<dbReference type="InterPro" id="IPR023772">
    <property type="entry name" value="DNA-bd_HTH_TetR-type_CS"/>
</dbReference>
<sequence length="209" mass="23795">MGIYERKQREKEQRKIEIINAARTVFSNKGFNSATMEEIASQAELSPGTLYLYFKNKEELHTSLSIEILKHLADEIQTVVSQDISVEEKIESFYDVFIEVYNYDPNILINLFHLQSGETLQNLSDEVLQQIKTYSAMAHGAIIDVVKQGIEQGAFIDEHPVALADIIWASYSGIVLWVDSKRLLNNQKDFVKPTLKIAFKIIGKGLKTK</sequence>
<accession>A0A1H2ETK5</accession>
<proteinExistence type="predicted"/>
<dbReference type="SUPFAM" id="SSF46689">
    <property type="entry name" value="Homeodomain-like"/>
    <property type="match status" value="1"/>
</dbReference>
<organism evidence="7 8">
    <name type="scientific">Desulfobacula phenolica</name>
    <dbReference type="NCBI Taxonomy" id="90732"/>
    <lineage>
        <taxon>Bacteria</taxon>
        <taxon>Pseudomonadati</taxon>
        <taxon>Thermodesulfobacteriota</taxon>
        <taxon>Desulfobacteria</taxon>
        <taxon>Desulfobacterales</taxon>
        <taxon>Desulfobacteraceae</taxon>
        <taxon>Desulfobacula</taxon>
    </lineage>
</organism>
<gene>
    <name evidence="7" type="ORF">SAMN04487931_103345</name>
</gene>
<keyword evidence="3 5" id="KW-0238">DNA-binding</keyword>
<dbReference type="RefSeq" id="WP_092231898.1">
    <property type="nucleotide sequence ID" value="NZ_FNLL01000003.1"/>
</dbReference>
<evidence type="ECO:0000256" key="4">
    <source>
        <dbReference type="ARBA" id="ARBA00023163"/>
    </source>
</evidence>
<keyword evidence="8" id="KW-1185">Reference proteome</keyword>
<keyword evidence="2" id="KW-0805">Transcription regulation</keyword>
<evidence type="ECO:0000313" key="8">
    <source>
        <dbReference type="Proteomes" id="UP000199608"/>
    </source>
</evidence>
<dbReference type="InterPro" id="IPR036271">
    <property type="entry name" value="Tet_transcr_reg_TetR-rel_C_sf"/>
</dbReference>
<feature type="domain" description="HTH tetR-type" evidence="6">
    <location>
        <begin position="12"/>
        <end position="72"/>
    </location>
</feature>
<evidence type="ECO:0000256" key="1">
    <source>
        <dbReference type="ARBA" id="ARBA00022491"/>
    </source>
</evidence>
<dbReference type="Gene3D" id="1.10.10.60">
    <property type="entry name" value="Homeodomain-like"/>
    <property type="match status" value="1"/>
</dbReference>
<dbReference type="PROSITE" id="PS50977">
    <property type="entry name" value="HTH_TETR_2"/>
    <property type="match status" value="1"/>
</dbReference>
<dbReference type="PANTHER" id="PTHR30055">
    <property type="entry name" value="HTH-TYPE TRANSCRIPTIONAL REGULATOR RUTR"/>
    <property type="match status" value="1"/>
</dbReference>
<name>A0A1H2ETK5_9BACT</name>
<dbReference type="PROSITE" id="PS01081">
    <property type="entry name" value="HTH_TETR_1"/>
    <property type="match status" value="1"/>
</dbReference>
<dbReference type="SUPFAM" id="SSF48498">
    <property type="entry name" value="Tetracyclin repressor-like, C-terminal domain"/>
    <property type="match status" value="1"/>
</dbReference>
<evidence type="ECO:0000256" key="3">
    <source>
        <dbReference type="ARBA" id="ARBA00023125"/>
    </source>
</evidence>
<dbReference type="Proteomes" id="UP000199608">
    <property type="component" value="Unassembled WGS sequence"/>
</dbReference>
<dbReference type="InterPro" id="IPR001647">
    <property type="entry name" value="HTH_TetR"/>
</dbReference>
<dbReference type="PANTHER" id="PTHR30055:SF175">
    <property type="entry name" value="HTH-TYPE TRANSCRIPTIONAL REPRESSOR KSTR2"/>
    <property type="match status" value="1"/>
</dbReference>
<keyword evidence="4" id="KW-0804">Transcription</keyword>
<evidence type="ECO:0000313" key="7">
    <source>
        <dbReference type="EMBL" id="SDT98401.1"/>
    </source>
</evidence>
<protein>
    <submittedName>
        <fullName evidence="7">Transcriptional regulator, TetR family</fullName>
    </submittedName>
</protein>
<dbReference type="InterPro" id="IPR009057">
    <property type="entry name" value="Homeodomain-like_sf"/>
</dbReference>
<dbReference type="AlphaFoldDB" id="A0A1H2ETK5"/>
<evidence type="ECO:0000256" key="5">
    <source>
        <dbReference type="PROSITE-ProRule" id="PRU00335"/>
    </source>
</evidence>
<dbReference type="Pfam" id="PF00440">
    <property type="entry name" value="TetR_N"/>
    <property type="match status" value="1"/>
</dbReference>